<organism evidence="3 4">
    <name type="scientific">Patiriisocius hiemis</name>
    <dbReference type="NCBI Taxonomy" id="3075604"/>
    <lineage>
        <taxon>Bacteria</taxon>
        <taxon>Pseudomonadati</taxon>
        <taxon>Bacteroidota</taxon>
        <taxon>Flavobacteriia</taxon>
        <taxon>Flavobacteriales</taxon>
        <taxon>Flavobacteriaceae</taxon>
        <taxon>Patiriisocius</taxon>
    </lineage>
</organism>
<keyword evidence="1" id="KW-0732">Signal</keyword>
<dbReference type="PANTHER" id="PTHR31157:SF1">
    <property type="entry name" value="SCP DOMAIN-CONTAINING PROTEIN"/>
    <property type="match status" value="1"/>
</dbReference>
<proteinExistence type="predicted"/>
<evidence type="ECO:0000256" key="1">
    <source>
        <dbReference type="SAM" id="SignalP"/>
    </source>
</evidence>
<feature type="chain" id="PRO_5046629065" evidence="1">
    <location>
        <begin position="22"/>
        <end position="167"/>
    </location>
</feature>
<feature type="signal peptide" evidence="1">
    <location>
        <begin position="1"/>
        <end position="21"/>
    </location>
</feature>
<name>A0ABU2YBW7_9FLAO</name>
<gene>
    <name evidence="3" type="ORF">RM538_06685</name>
</gene>
<reference evidence="3 4" key="1">
    <citation type="submission" date="2023-09" db="EMBL/GenBank/DDBJ databases">
        <authorList>
            <person name="Rey-Velasco X."/>
        </authorList>
    </citation>
    <scope>NUCLEOTIDE SEQUENCE [LARGE SCALE GENOMIC DNA]</scope>
    <source>
        <strain evidence="3 4">W242</strain>
    </source>
</reference>
<dbReference type="PANTHER" id="PTHR31157">
    <property type="entry name" value="SCP DOMAIN-CONTAINING PROTEIN"/>
    <property type="match status" value="1"/>
</dbReference>
<protein>
    <submittedName>
        <fullName evidence="3">CAP domain-containing protein</fullName>
    </submittedName>
</protein>
<evidence type="ECO:0000313" key="3">
    <source>
        <dbReference type="EMBL" id="MDT0555683.1"/>
    </source>
</evidence>
<dbReference type="InterPro" id="IPR014044">
    <property type="entry name" value="CAP_dom"/>
</dbReference>
<sequence>MKTLKLSLLALVMIAFTTSCQKDEEVVQEEINYTIDLSLVNETDWELANEVLRLVNEHRVSQGLSTIKKDKQHASAYAVDHTKYMIDQSKISHDNFGVRSAALRSQGAKTVGENVAFGYTDAETLVHAWLSSPSHRAVIEGNYTHSGFGIVPDDGGRYYHTQLFYKK</sequence>
<dbReference type="PROSITE" id="PS51257">
    <property type="entry name" value="PROKAR_LIPOPROTEIN"/>
    <property type="match status" value="1"/>
</dbReference>
<evidence type="ECO:0000259" key="2">
    <source>
        <dbReference type="Pfam" id="PF00188"/>
    </source>
</evidence>
<dbReference type="SUPFAM" id="SSF55797">
    <property type="entry name" value="PR-1-like"/>
    <property type="match status" value="1"/>
</dbReference>
<comment type="caution">
    <text evidence="3">The sequence shown here is derived from an EMBL/GenBank/DDBJ whole genome shotgun (WGS) entry which is preliminary data.</text>
</comment>
<evidence type="ECO:0000313" key="4">
    <source>
        <dbReference type="Proteomes" id="UP001254488"/>
    </source>
</evidence>
<dbReference type="RefSeq" id="WP_311332632.1">
    <property type="nucleotide sequence ID" value="NZ_JAVRHZ010000002.1"/>
</dbReference>
<accession>A0ABU2YBW7</accession>
<keyword evidence="4" id="KW-1185">Reference proteome</keyword>
<dbReference type="Pfam" id="PF00188">
    <property type="entry name" value="CAP"/>
    <property type="match status" value="1"/>
</dbReference>
<dbReference type="CDD" id="cd05379">
    <property type="entry name" value="CAP_bacterial"/>
    <property type="match status" value="1"/>
</dbReference>
<dbReference type="EMBL" id="JAVRHZ010000002">
    <property type="protein sequence ID" value="MDT0555683.1"/>
    <property type="molecule type" value="Genomic_DNA"/>
</dbReference>
<feature type="domain" description="SCP" evidence="2">
    <location>
        <begin position="52"/>
        <end position="162"/>
    </location>
</feature>
<dbReference type="Gene3D" id="3.40.33.10">
    <property type="entry name" value="CAP"/>
    <property type="match status" value="1"/>
</dbReference>
<dbReference type="Proteomes" id="UP001254488">
    <property type="component" value="Unassembled WGS sequence"/>
</dbReference>
<dbReference type="InterPro" id="IPR035940">
    <property type="entry name" value="CAP_sf"/>
</dbReference>